<organism evidence="8">
    <name type="scientific">Amphimedon queenslandica</name>
    <name type="common">Sponge</name>
    <dbReference type="NCBI Taxonomy" id="400682"/>
    <lineage>
        <taxon>Eukaryota</taxon>
        <taxon>Metazoa</taxon>
        <taxon>Porifera</taxon>
        <taxon>Demospongiae</taxon>
        <taxon>Heteroscleromorpha</taxon>
        <taxon>Haplosclerida</taxon>
        <taxon>Niphatidae</taxon>
        <taxon>Amphimedon</taxon>
    </lineage>
</organism>
<dbReference type="SUPFAM" id="SSF103473">
    <property type="entry name" value="MFS general substrate transporter"/>
    <property type="match status" value="1"/>
</dbReference>
<proteinExistence type="inferred from homology"/>
<dbReference type="GO" id="GO:0016020">
    <property type="term" value="C:membrane"/>
    <property type="evidence" value="ECO:0007669"/>
    <property type="project" value="UniProtKB-SubCell"/>
</dbReference>
<feature type="transmembrane region" description="Helical" evidence="7">
    <location>
        <begin position="526"/>
        <end position="545"/>
    </location>
</feature>
<keyword evidence="4" id="KW-0813">Transport</keyword>
<feature type="transmembrane region" description="Helical" evidence="7">
    <location>
        <begin position="366"/>
        <end position="390"/>
    </location>
</feature>
<gene>
    <name evidence="8" type="primary">105313480</name>
</gene>
<dbReference type="InterPro" id="IPR036259">
    <property type="entry name" value="MFS_trans_sf"/>
</dbReference>
<dbReference type="OrthoDB" id="8904098at2759"/>
<dbReference type="GO" id="GO:0015833">
    <property type="term" value="P:peptide transport"/>
    <property type="evidence" value="ECO:0007669"/>
    <property type="project" value="UniProtKB-KW"/>
</dbReference>
<evidence type="ECO:0000256" key="6">
    <source>
        <dbReference type="ARBA" id="ARBA00023136"/>
    </source>
</evidence>
<comment type="subcellular location">
    <subcellularLocation>
        <location evidence="1">Membrane</location>
        <topology evidence="1">Multi-pass membrane protein</topology>
    </subcellularLocation>
</comment>
<dbReference type="Proteomes" id="UP000007879">
    <property type="component" value="Unassembled WGS sequence"/>
</dbReference>
<evidence type="ECO:0000256" key="7">
    <source>
        <dbReference type="SAM" id="Phobius"/>
    </source>
</evidence>
<keyword evidence="5 7" id="KW-1133">Transmembrane helix</keyword>
<dbReference type="Pfam" id="PF00854">
    <property type="entry name" value="PTR2"/>
    <property type="match status" value="1"/>
</dbReference>
<protein>
    <recommendedName>
        <fullName evidence="10">Major facilitator superfamily associated domain-containing protein</fullName>
    </recommendedName>
</protein>
<feature type="transmembrane region" description="Helical" evidence="7">
    <location>
        <begin position="95"/>
        <end position="118"/>
    </location>
</feature>
<dbReference type="EnsemblMetazoa" id="Aqu2.1.26550_001">
    <property type="protein sequence ID" value="Aqu2.1.26550_001"/>
    <property type="gene ID" value="Aqu2.1.26550"/>
</dbReference>
<dbReference type="GO" id="GO:0022857">
    <property type="term" value="F:transmembrane transporter activity"/>
    <property type="evidence" value="ECO:0007669"/>
    <property type="project" value="InterPro"/>
</dbReference>
<evidence type="ECO:0000256" key="5">
    <source>
        <dbReference type="ARBA" id="ARBA00022989"/>
    </source>
</evidence>
<dbReference type="KEGG" id="aqu:105313480"/>
<feature type="transmembrane region" description="Helical" evidence="7">
    <location>
        <begin position="489"/>
        <end position="514"/>
    </location>
</feature>
<reference evidence="9" key="1">
    <citation type="journal article" date="2010" name="Nature">
        <title>The Amphimedon queenslandica genome and the evolution of animal complexity.</title>
        <authorList>
            <person name="Srivastava M."/>
            <person name="Simakov O."/>
            <person name="Chapman J."/>
            <person name="Fahey B."/>
            <person name="Gauthier M.E."/>
            <person name="Mitros T."/>
            <person name="Richards G.S."/>
            <person name="Conaco C."/>
            <person name="Dacre M."/>
            <person name="Hellsten U."/>
            <person name="Larroux C."/>
            <person name="Putnam N.H."/>
            <person name="Stanke M."/>
            <person name="Adamska M."/>
            <person name="Darling A."/>
            <person name="Degnan S.M."/>
            <person name="Oakley T.H."/>
            <person name="Plachetzki D.C."/>
            <person name="Zhai Y."/>
            <person name="Adamski M."/>
            <person name="Calcino A."/>
            <person name="Cummins S.F."/>
            <person name="Goodstein D.M."/>
            <person name="Harris C."/>
            <person name="Jackson D.J."/>
            <person name="Leys S.P."/>
            <person name="Shu S."/>
            <person name="Woodcroft B.J."/>
            <person name="Vervoort M."/>
            <person name="Kosik K.S."/>
            <person name="Manning G."/>
            <person name="Degnan B.M."/>
            <person name="Rokhsar D.S."/>
        </authorList>
    </citation>
    <scope>NUCLEOTIDE SEQUENCE [LARGE SCALE GENOMIC DNA]</scope>
</reference>
<evidence type="ECO:0000256" key="4">
    <source>
        <dbReference type="ARBA" id="ARBA00022856"/>
    </source>
</evidence>
<keyword evidence="4" id="KW-0653">Protein transport</keyword>
<evidence type="ECO:0008006" key="10">
    <source>
        <dbReference type="Google" id="ProtNLM"/>
    </source>
</evidence>
<feature type="transmembrane region" description="Helical" evidence="7">
    <location>
        <begin position="325"/>
        <end position="346"/>
    </location>
</feature>
<feature type="transmembrane region" description="Helical" evidence="7">
    <location>
        <begin position="232"/>
        <end position="254"/>
    </location>
</feature>
<name>A0A1X7UFX8_AMPQE</name>
<dbReference type="EnsemblMetazoa" id="XM_011406955.1">
    <property type="protein sequence ID" value="XP_011405257.1"/>
    <property type="gene ID" value="LOC105313480"/>
</dbReference>
<feature type="transmembrane region" description="Helical" evidence="7">
    <location>
        <begin position="164"/>
        <end position="185"/>
    </location>
</feature>
<feature type="transmembrane region" description="Helical" evidence="7">
    <location>
        <begin position="402"/>
        <end position="422"/>
    </location>
</feature>
<feature type="transmembrane region" description="Helical" evidence="7">
    <location>
        <begin position="130"/>
        <end position="152"/>
    </location>
</feature>
<comment type="similarity">
    <text evidence="2">Belongs to the major facilitator superfamily. Proton-dependent oligopeptide transporter (POT/PTR) (TC 2.A.17) family.</text>
</comment>
<dbReference type="AlphaFoldDB" id="A0A1X7UFX8"/>
<evidence type="ECO:0000313" key="9">
    <source>
        <dbReference type="Proteomes" id="UP000007879"/>
    </source>
</evidence>
<feature type="transmembrane region" description="Helical" evidence="7">
    <location>
        <begin position="55"/>
        <end position="75"/>
    </location>
</feature>
<evidence type="ECO:0000256" key="2">
    <source>
        <dbReference type="ARBA" id="ARBA00005982"/>
    </source>
</evidence>
<dbReference type="PANTHER" id="PTHR11654">
    <property type="entry name" value="OLIGOPEPTIDE TRANSPORTER-RELATED"/>
    <property type="match status" value="1"/>
</dbReference>
<keyword evidence="4" id="KW-0571">Peptide transport</keyword>
<feature type="transmembrane region" description="Helical" evidence="7">
    <location>
        <begin position="206"/>
        <end position="226"/>
    </location>
</feature>
<keyword evidence="9" id="KW-1185">Reference proteome</keyword>
<keyword evidence="3 7" id="KW-0812">Transmembrane</keyword>
<reference evidence="8" key="2">
    <citation type="submission" date="2017-05" db="UniProtKB">
        <authorList>
            <consortium name="EnsemblMetazoa"/>
        </authorList>
    </citation>
    <scope>IDENTIFICATION</scope>
</reference>
<dbReference type="InParanoid" id="A0A1X7UFX8"/>
<sequence length="601" mass="67829">MDSHKEARHLLSSSFDGGSISLVINVKKDKRSKATRCFRNYWKELKARSLNIPSILLLLYAAPISICTVILYNIANDIIVPPSHLCSFYYPGSDAFAYSLVTIIENALYFLIPLCGWLSDTKIGRGNAIYFSLWLGWIGSLLQSISSCLQYSSCGPIALTGRYAISGIALLFLLVSMAFMYANVLAYGIDQMMNTSSIKIRAFIHWYVWVLFASGNISSYTSFLSITQYHTGALSVAAIAFLLFSLSLCLHFHLQHRFEHIPIPNVYKTIFKVIKCSFEGKYFKRQRSAFTYWGDEPNRLDFAKERYGGSFTHEEVENVKTFLRILVILAALSPFLIASDPFINGISSFVPQFKKGYTGLEGNAGFVVWFIGDNTVLLLVPLFELVILPLFPKLEYFLISPLKGLCVSYISLILSILSVFIIDMAGRLTNGPFDIPCFTVWEKTDQAIQLSFWILVLPSLLAGISDAITLICVFEFLCSQAPFGMHGMLIGLFWFLRAIFIDIGSGLTVTFQYVSFSSKSTMSCTSWFTIILGSVAVVGIVIYILTARWYVKRVRDPDLDLRSAIEEQFEQRLIREESFIDKNNKQNEDDIVLIKEENAQH</sequence>
<feature type="transmembrane region" description="Helical" evidence="7">
    <location>
        <begin position="450"/>
        <end position="477"/>
    </location>
</feature>
<evidence type="ECO:0000313" key="8">
    <source>
        <dbReference type="EnsemblMetazoa" id="Aqu2.1.26550_001"/>
    </source>
</evidence>
<dbReference type="InterPro" id="IPR000109">
    <property type="entry name" value="POT_fam"/>
</dbReference>
<keyword evidence="6 7" id="KW-0472">Membrane</keyword>
<evidence type="ECO:0000256" key="3">
    <source>
        <dbReference type="ARBA" id="ARBA00022692"/>
    </source>
</evidence>
<evidence type="ECO:0000256" key="1">
    <source>
        <dbReference type="ARBA" id="ARBA00004141"/>
    </source>
</evidence>
<accession>A0A1X7UFX8</accession>
<dbReference type="Gene3D" id="1.20.1250.20">
    <property type="entry name" value="MFS general substrate transporter like domains"/>
    <property type="match status" value="1"/>
</dbReference>